<comment type="caution">
    <text evidence="3">The sequence shown here is derived from an EMBL/GenBank/DDBJ whole genome shotgun (WGS) entry which is preliminary data.</text>
</comment>
<dbReference type="SUPFAM" id="SSF49842">
    <property type="entry name" value="TNF-like"/>
    <property type="match status" value="1"/>
</dbReference>
<reference evidence="3" key="1">
    <citation type="submission" date="2018-11" db="EMBL/GenBank/DDBJ databases">
        <authorList>
            <person name="Alioto T."/>
            <person name="Alioto T."/>
        </authorList>
    </citation>
    <scope>NUCLEOTIDE SEQUENCE</scope>
</reference>
<gene>
    <name evidence="3" type="ORF">MGAL_10B041545</name>
</gene>
<proteinExistence type="predicted"/>
<evidence type="ECO:0000259" key="2">
    <source>
        <dbReference type="Pfam" id="PF00386"/>
    </source>
</evidence>
<dbReference type="InterPro" id="IPR008983">
    <property type="entry name" value="Tumour_necrosis_fac-like_dom"/>
</dbReference>
<dbReference type="InterPro" id="IPR001073">
    <property type="entry name" value="C1q_dom"/>
</dbReference>
<feature type="domain" description="C1q" evidence="2">
    <location>
        <begin position="20"/>
        <end position="135"/>
    </location>
</feature>
<feature type="chain" id="PRO_5032323911" description="C1q domain-containing protein" evidence="1">
    <location>
        <begin position="20"/>
        <end position="141"/>
    </location>
</feature>
<dbReference type="AlphaFoldDB" id="A0A8B6GCD5"/>
<organism evidence="3 4">
    <name type="scientific">Mytilus galloprovincialis</name>
    <name type="common">Mediterranean mussel</name>
    <dbReference type="NCBI Taxonomy" id="29158"/>
    <lineage>
        <taxon>Eukaryota</taxon>
        <taxon>Metazoa</taxon>
        <taxon>Spiralia</taxon>
        <taxon>Lophotrochozoa</taxon>
        <taxon>Mollusca</taxon>
        <taxon>Bivalvia</taxon>
        <taxon>Autobranchia</taxon>
        <taxon>Pteriomorphia</taxon>
        <taxon>Mytilida</taxon>
        <taxon>Mytiloidea</taxon>
        <taxon>Mytilidae</taxon>
        <taxon>Mytilinae</taxon>
        <taxon>Mytilus</taxon>
    </lineage>
</organism>
<feature type="signal peptide" evidence="1">
    <location>
        <begin position="1"/>
        <end position="19"/>
    </location>
</feature>
<keyword evidence="4" id="KW-1185">Reference proteome</keyword>
<dbReference type="EMBL" id="UYJE01008211">
    <property type="protein sequence ID" value="VDI62097.1"/>
    <property type="molecule type" value="Genomic_DNA"/>
</dbReference>
<accession>A0A8B6GCD5</accession>
<name>A0A8B6GCD5_MYTGA</name>
<dbReference type="OrthoDB" id="6117751at2759"/>
<dbReference type="Pfam" id="PF00386">
    <property type="entry name" value="C1q"/>
    <property type="match status" value="1"/>
</dbReference>
<sequence>MTPILTGILFVLMCHASSAAFTATLPLGCTTVGVGNIVPYSVIVDNAAPTTEYDGAGTFTVPTAGVYSLSVSMMSCPPLSSHLTLRKNGVVLVWLFANTNYDMASQTINVNLAVGDLITVQMNSGSGLFSVYNTFSAVLIP</sequence>
<evidence type="ECO:0000313" key="4">
    <source>
        <dbReference type="Proteomes" id="UP000596742"/>
    </source>
</evidence>
<dbReference type="Gene3D" id="2.60.120.40">
    <property type="match status" value="1"/>
</dbReference>
<evidence type="ECO:0000256" key="1">
    <source>
        <dbReference type="SAM" id="SignalP"/>
    </source>
</evidence>
<dbReference type="Proteomes" id="UP000596742">
    <property type="component" value="Unassembled WGS sequence"/>
</dbReference>
<keyword evidence="1" id="KW-0732">Signal</keyword>
<protein>
    <recommendedName>
        <fullName evidence="2">C1q domain-containing protein</fullName>
    </recommendedName>
</protein>
<evidence type="ECO:0000313" key="3">
    <source>
        <dbReference type="EMBL" id="VDI62097.1"/>
    </source>
</evidence>